<organism evidence="1 2">
    <name type="scientific">Heterorhabditis bacteriophora</name>
    <name type="common">Entomopathogenic nematode worm</name>
    <dbReference type="NCBI Taxonomy" id="37862"/>
    <lineage>
        <taxon>Eukaryota</taxon>
        <taxon>Metazoa</taxon>
        <taxon>Ecdysozoa</taxon>
        <taxon>Nematoda</taxon>
        <taxon>Chromadorea</taxon>
        <taxon>Rhabditida</taxon>
        <taxon>Rhabditina</taxon>
        <taxon>Rhabditomorpha</taxon>
        <taxon>Strongyloidea</taxon>
        <taxon>Heterorhabditidae</taxon>
        <taxon>Heterorhabditis</taxon>
    </lineage>
</organism>
<evidence type="ECO:0000313" key="2">
    <source>
        <dbReference type="WBParaSite" id="Hba_16146"/>
    </source>
</evidence>
<protein>
    <submittedName>
        <fullName evidence="2">RUN domain-containing protein</fullName>
    </submittedName>
</protein>
<dbReference type="Proteomes" id="UP000095283">
    <property type="component" value="Unplaced"/>
</dbReference>
<reference evidence="2" key="1">
    <citation type="submission" date="2016-11" db="UniProtKB">
        <authorList>
            <consortium name="WormBaseParasite"/>
        </authorList>
    </citation>
    <scope>IDENTIFICATION</scope>
</reference>
<dbReference type="WBParaSite" id="Hba_16146">
    <property type="protein sequence ID" value="Hba_16146"/>
    <property type="gene ID" value="Hba_16146"/>
</dbReference>
<keyword evidence="1" id="KW-1185">Reference proteome</keyword>
<sequence>MDILAEEAYATLYMLVDKLLGDMRKANVLGSSQLRASELLKEVRVNLNFSLKGFSFFMFLSMSTFHNSGFRVTSLFWQVLANCSDAVEYQHIGGEIKKARLESCTDVQKEETDQVSSTGWTEF</sequence>
<dbReference type="AlphaFoldDB" id="A0A1I7XFA2"/>
<name>A0A1I7XFA2_HETBA</name>
<accession>A0A1I7XFA2</accession>
<proteinExistence type="predicted"/>
<evidence type="ECO:0000313" key="1">
    <source>
        <dbReference type="Proteomes" id="UP000095283"/>
    </source>
</evidence>